<dbReference type="InterPro" id="IPR042076">
    <property type="entry name" value="Crisp-like_dom"/>
</dbReference>
<organism evidence="6">
    <name type="scientific">Lygus hesperus</name>
    <name type="common">Western plant bug</name>
    <dbReference type="NCBI Taxonomy" id="30085"/>
    <lineage>
        <taxon>Eukaryota</taxon>
        <taxon>Metazoa</taxon>
        <taxon>Ecdysozoa</taxon>
        <taxon>Arthropoda</taxon>
        <taxon>Hexapoda</taxon>
        <taxon>Insecta</taxon>
        <taxon>Pterygota</taxon>
        <taxon>Neoptera</taxon>
        <taxon>Paraneoptera</taxon>
        <taxon>Hemiptera</taxon>
        <taxon>Heteroptera</taxon>
        <taxon>Panheteroptera</taxon>
        <taxon>Cimicomorpha</taxon>
        <taxon>Miridae</taxon>
        <taxon>Mirini</taxon>
        <taxon>Lygus</taxon>
    </lineage>
</organism>
<dbReference type="InterPro" id="IPR001283">
    <property type="entry name" value="CRISP-related"/>
</dbReference>
<sequence>MDKSLYFLLIASLFMSSRTWRYDRKPRLFGDKVSMKAILPRHRRVQERIVELHNRMRSLVQPPPSNMLVMRWEKSAARAAQKWADSCRLLEHSSVDQRWHDQLGACGQNIFISTHRVPWLFALRTWYMEKENFLFGGDNATAAEHGHYLQMVWASSHKVGCGLAHCKHSPKKEYYSYVCNYCPIGNDPRYLSRPYRRGRPCSACPGHCRLKASACHQEDECQSNSCTGPDCVSRTCPDPDLKCSTGRLCTNACPTVDLWSNCKELHKTWASWLCHSRGLAGRQRREACKATCSCKGLIY</sequence>
<feature type="signal peptide" evidence="1">
    <location>
        <begin position="1"/>
        <end position="19"/>
    </location>
</feature>
<dbReference type="SUPFAM" id="SSF57546">
    <property type="entry name" value="Crisp domain-like"/>
    <property type="match status" value="1"/>
</dbReference>
<dbReference type="AlphaFoldDB" id="A0A0A9XHC8"/>
<keyword evidence="1" id="KW-0732">Signal</keyword>
<feature type="domain" description="SCP" evidence="2">
    <location>
        <begin position="44"/>
        <end position="189"/>
    </location>
</feature>
<dbReference type="PRINTS" id="PR00838">
    <property type="entry name" value="V5ALLERGEN"/>
</dbReference>
<proteinExistence type="predicted"/>
<dbReference type="Gene3D" id="1.10.10.740">
    <property type="entry name" value="Crisp domain"/>
    <property type="match status" value="1"/>
</dbReference>
<reference evidence="6" key="2">
    <citation type="submission" date="2014-07" db="EMBL/GenBank/DDBJ databases">
        <authorList>
            <person name="Hull J."/>
        </authorList>
    </citation>
    <scope>NUCLEOTIDE SEQUENCE</scope>
</reference>
<dbReference type="SUPFAM" id="SSF55797">
    <property type="entry name" value="PR-1-like"/>
    <property type="match status" value="1"/>
</dbReference>
<dbReference type="EMBL" id="GBHO01042506">
    <property type="protein sequence ID" value="JAG01098.1"/>
    <property type="molecule type" value="Transcribed_RNA"/>
</dbReference>
<evidence type="ECO:0000256" key="1">
    <source>
        <dbReference type="SAM" id="SignalP"/>
    </source>
</evidence>
<dbReference type="GO" id="GO:0005576">
    <property type="term" value="C:extracellular region"/>
    <property type="evidence" value="ECO:0007669"/>
    <property type="project" value="UniProtKB-SubCell"/>
</dbReference>
<evidence type="ECO:0000313" key="5">
    <source>
        <dbReference type="EMBL" id="JAG01098.1"/>
    </source>
</evidence>
<gene>
    <name evidence="6" type="primary">CRISP2_0</name>
    <name evidence="3" type="synonym">CRISP2_1</name>
    <name evidence="4" type="synonym">CRISP2_2</name>
    <name evidence="5" type="synonym">CRISP2_5</name>
    <name evidence="3" type="ORF">CM83_48637</name>
    <name evidence="6" type="ORF">CM83_48639</name>
    <name evidence="4" type="ORF">CM83_48641</name>
    <name evidence="5" type="ORF">CM83_48643</name>
</gene>
<reference evidence="6" key="1">
    <citation type="journal article" date="2014" name="PLoS ONE">
        <title>Transcriptome-Based Identification of ABC Transporters in the Western Tarnished Plant Bug Lygus hesperus.</title>
        <authorList>
            <person name="Hull J.J."/>
            <person name="Chaney K."/>
            <person name="Geib S.M."/>
            <person name="Fabrick J.A."/>
            <person name="Brent C.S."/>
            <person name="Walsh D."/>
            <person name="Lavine L.C."/>
        </authorList>
    </citation>
    <scope>NUCLEOTIDE SEQUENCE</scope>
</reference>
<dbReference type="Pfam" id="PF08562">
    <property type="entry name" value="Crisp"/>
    <property type="match status" value="1"/>
</dbReference>
<dbReference type="PANTHER" id="PTHR10334">
    <property type="entry name" value="CYSTEINE-RICH SECRETORY PROTEIN-RELATED"/>
    <property type="match status" value="1"/>
</dbReference>
<dbReference type="Gene3D" id="3.40.33.10">
    <property type="entry name" value="CAP"/>
    <property type="match status" value="1"/>
</dbReference>
<evidence type="ECO:0000313" key="7">
    <source>
        <dbReference type="EMBL" id="JAG58756.1"/>
    </source>
</evidence>
<dbReference type="SMART" id="SM00198">
    <property type="entry name" value="SCP"/>
    <property type="match status" value="1"/>
</dbReference>
<dbReference type="EMBL" id="GBHO01027109">
    <property type="protein sequence ID" value="JAG16495.1"/>
    <property type="molecule type" value="Transcribed_RNA"/>
</dbReference>
<feature type="chain" id="PRO_5015033861" evidence="1">
    <location>
        <begin position="20"/>
        <end position="299"/>
    </location>
</feature>
<evidence type="ECO:0000313" key="6">
    <source>
        <dbReference type="EMBL" id="JAG16495.1"/>
    </source>
</evidence>
<dbReference type="InterPro" id="IPR013871">
    <property type="entry name" value="Cysteine_rich_secretory"/>
</dbReference>
<dbReference type="EMBL" id="GBHO01042507">
    <property type="protein sequence ID" value="JAG01097.1"/>
    <property type="molecule type" value="Transcribed_RNA"/>
</dbReference>
<evidence type="ECO:0000313" key="3">
    <source>
        <dbReference type="EMBL" id="JAG01095.1"/>
    </source>
</evidence>
<dbReference type="InterPro" id="IPR014044">
    <property type="entry name" value="CAP_dom"/>
</dbReference>
<reference evidence="7" key="3">
    <citation type="submission" date="2014-09" db="EMBL/GenBank/DDBJ databases">
        <authorList>
            <person name="Magalhaes I.L.F."/>
            <person name="Oliveira U."/>
            <person name="Santos F.R."/>
            <person name="Vidigal T.H.D.A."/>
            <person name="Brescovit A.D."/>
            <person name="Santos A.J."/>
        </authorList>
    </citation>
    <scope>NUCLEOTIDE SEQUENCE</scope>
</reference>
<dbReference type="InterPro" id="IPR002413">
    <property type="entry name" value="V5_allergen-like"/>
</dbReference>
<evidence type="ECO:0000259" key="2">
    <source>
        <dbReference type="SMART" id="SM00198"/>
    </source>
</evidence>
<dbReference type="InterPro" id="IPR035940">
    <property type="entry name" value="CAP_sf"/>
</dbReference>
<dbReference type="Pfam" id="PF00188">
    <property type="entry name" value="CAP"/>
    <property type="match status" value="1"/>
</dbReference>
<name>A0A0A9XHC8_LYGHE</name>
<dbReference type="EMBL" id="GBHO01042509">
    <property type="protein sequence ID" value="JAG01095.1"/>
    <property type="molecule type" value="Transcribed_RNA"/>
</dbReference>
<accession>A0A0A9XHC8</accession>
<evidence type="ECO:0000313" key="4">
    <source>
        <dbReference type="EMBL" id="JAG01097.1"/>
    </source>
</evidence>
<dbReference type="EMBL" id="GBRD01007065">
    <property type="protein sequence ID" value="JAG58756.1"/>
    <property type="molecule type" value="Transcribed_RNA"/>
</dbReference>
<dbReference type="PRINTS" id="PR00837">
    <property type="entry name" value="V5TPXLIKE"/>
</dbReference>
<protein>
    <submittedName>
        <fullName evidence="6">Cysteine-rich secretory protein 2</fullName>
    </submittedName>
</protein>